<proteinExistence type="predicted"/>
<dbReference type="EMBL" id="NIZV01000171">
    <property type="protein sequence ID" value="RSM02778.1"/>
    <property type="molecule type" value="Genomic_DNA"/>
</dbReference>
<name>A0A428TL49_9HYPO</name>
<feature type="compositionally biased region" description="Basic and acidic residues" evidence="1">
    <location>
        <begin position="115"/>
        <end position="141"/>
    </location>
</feature>
<keyword evidence="3" id="KW-1185">Reference proteome</keyword>
<sequence length="172" mass="19235">MDEDTDYYRILEIDDSADEATVKQAVKAIMDAWHGSIILTRSRVTGMPLQGSRRFNMPLIFYLMMRNAKSTTRGGEGAEGRQPPVTQQPVRSEKLSSSGIHNINMTGNADSRSMNVDERKNNGESNKNKERNKRGVNEKRNAGVPLPLSRDYLGVKSGLSFVTNNARHSELH</sequence>
<organism evidence="2 3">
    <name type="scientific">Fusarium ambrosium</name>
    <dbReference type="NCBI Taxonomy" id="131363"/>
    <lineage>
        <taxon>Eukaryota</taxon>
        <taxon>Fungi</taxon>
        <taxon>Dikarya</taxon>
        <taxon>Ascomycota</taxon>
        <taxon>Pezizomycotina</taxon>
        <taxon>Sordariomycetes</taxon>
        <taxon>Hypocreomycetidae</taxon>
        <taxon>Hypocreales</taxon>
        <taxon>Nectriaceae</taxon>
        <taxon>Fusarium</taxon>
        <taxon>Fusarium solani species complex</taxon>
    </lineage>
</organism>
<evidence type="ECO:0000313" key="2">
    <source>
        <dbReference type="EMBL" id="RSM02778.1"/>
    </source>
</evidence>
<dbReference type="Proteomes" id="UP000288429">
    <property type="component" value="Unassembled WGS sequence"/>
</dbReference>
<comment type="caution">
    <text evidence="2">The sequence shown here is derived from an EMBL/GenBank/DDBJ whole genome shotgun (WGS) entry which is preliminary data.</text>
</comment>
<reference evidence="2 3" key="1">
    <citation type="submission" date="2017-06" db="EMBL/GenBank/DDBJ databases">
        <title>Cmopartive genomic analysis of Ambrosia Fusariam Clade fungi.</title>
        <authorList>
            <person name="Stajich J.E."/>
            <person name="Carrillo J."/>
            <person name="Kijimoto T."/>
            <person name="Eskalen A."/>
            <person name="O'Donnell K."/>
            <person name="Kasson M."/>
        </authorList>
    </citation>
    <scope>NUCLEOTIDE SEQUENCE [LARGE SCALE GENOMIC DNA]</scope>
    <source>
        <strain evidence="2 3">NRRL 20438</strain>
    </source>
</reference>
<accession>A0A428TL49</accession>
<dbReference type="AlphaFoldDB" id="A0A428TL49"/>
<evidence type="ECO:0000313" key="3">
    <source>
        <dbReference type="Proteomes" id="UP000288429"/>
    </source>
</evidence>
<evidence type="ECO:0000256" key="1">
    <source>
        <dbReference type="SAM" id="MobiDB-lite"/>
    </source>
</evidence>
<feature type="compositionally biased region" description="Polar residues" evidence="1">
    <location>
        <begin position="84"/>
        <end position="114"/>
    </location>
</feature>
<feature type="region of interest" description="Disordered" evidence="1">
    <location>
        <begin position="71"/>
        <end position="146"/>
    </location>
</feature>
<protein>
    <submittedName>
        <fullName evidence="2">Uncharacterized protein</fullName>
    </submittedName>
</protein>
<gene>
    <name evidence="2" type="ORF">CDV31_010735</name>
</gene>